<proteinExistence type="predicted"/>
<evidence type="ECO:0008006" key="3">
    <source>
        <dbReference type="Google" id="ProtNLM"/>
    </source>
</evidence>
<name>A0A9N9U4X1_9HYPO</name>
<dbReference type="InterPro" id="IPR008928">
    <property type="entry name" value="6-hairpin_glycosidase_sf"/>
</dbReference>
<protein>
    <recommendedName>
        <fullName evidence="3">Six-hairpin glycosidase</fullName>
    </recommendedName>
</protein>
<dbReference type="OrthoDB" id="4423297at2759"/>
<dbReference type="GO" id="GO:0005975">
    <property type="term" value="P:carbohydrate metabolic process"/>
    <property type="evidence" value="ECO:0007669"/>
    <property type="project" value="InterPro"/>
</dbReference>
<dbReference type="EMBL" id="CABFNO020001247">
    <property type="protein sequence ID" value="CAG9974313.1"/>
    <property type="molecule type" value="Genomic_DNA"/>
</dbReference>
<dbReference type="AlphaFoldDB" id="A0A9N9U4X1"/>
<accession>A0A9N9U4X1</accession>
<organism evidence="1 2">
    <name type="scientific">Clonostachys byssicola</name>
    <dbReference type="NCBI Taxonomy" id="160290"/>
    <lineage>
        <taxon>Eukaryota</taxon>
        <taxon>Fungi</taxon>
        <taxon>Dikarya</taxon>
        <taxon>Ascomycota</taxon>
        <taxon>Pezizomycotina</taxon>
        <taxon>Sordariomycetes</taxon>
        <taxon>Hypocreomycetidae</taxon>
        <taxon>Hypocreales</taxon>
        <taxon>Bionectriaceae</taxon>
        <taxon>Clonostachys</taxon>
    </lineage>
</organism>
<sequence length="695" mass="78886">MAAQIESEHFSIDIDNTTGAIVSISSPRSEGDMNWVSSPDNAPWQPLGSRWGSGYVDLGADFLHRAHWNNPSVISSDHTSVVLEYKLGALIIKVSRSLKDDGKTFHESYSFNNAGTEDLDLDGPQGTSIAIFTPFNDHYPSTKDALQRRAHAHVWANGGSNAWVKMTQMGGHRPDLGLVVTKGSLRGYSIESRDRITMSNTRGVFLLHPVIGKLAPNEKKTIEWSMFWHNDWDDFFEQCAQLSNQFIHFHIPCYTLVGDEVAALQMTGAVNEKTTVNGQSVVYEGKGCYTAKSHTLKGSIEVKTPGIEHSARVYLNRLESVEELVASRVRFIIDKQQVYDPGTPRDGAYAVFDNQAQLISSWDTDNDRNLGRERVGMGILMARWLREHPGDDKARNSLEKYYNFVSEELQDQTGYVLNGPGSCEKRLYNWPWVMQLHIAVGLTDLDTTGIDGDESPLERFEKTMESFYNEGGSDLYPIGLPVLESLRYLQNFGTKNLLERAKELFLNHGQRILNRGVDYPPFEVNFEQSIVAPAAIMLLELYRFTRDPKWLNGAELQMKTLLRFQGKQPEYRLHDIAIRHWDGYWFGKDRMWGDTFPHYWSTLDAVALHHYSYVKADEASKRRADGIILGNLALFAPDGSASCAWIYPLSVNGRTGHYKDPYANDQDWALNHLLYLKQDDEYCQKGHEKTFMDKI</sequence>
<reference evidence="2" key="1">
    <citation type="submission" date="2019-06" db="EMBL/GenBank/DDBJ databases">
        <authorList>
            <person name="Broberg M."/>
        </authorList>
    </citation>
    <scope>NUCLEOTIDE SEQUENCE [LARGE SCALE GENOMIC DNA]</scope>
</reference>
<dbReference type="SUPFAM" id="SSF48208">
    <property type="entry name" value="Six-hairpin glycosidases"/>
    <property type="match status" value="1"/>
</dbReference>
<gene>
    <name evidence="1" type="ORF">CBYS24578_00011771</name>
</gene>
<reference evidence="1 2" key="2">
    <citation type="submission" date="2021-10" db="EMBL/GenBank/DDBJ databases">
        <authorList>
            <person name="Piombo E."/>
        </authorList>
    </citation>
    <scope>NUCLEOTIDE SEQUENCE [LARGE SCALE GENOMIC DNA]</scope>
</reference>
<evidence type="ECO:0000313" key="1">
    <source>
        <dbReference type="EMBL" id="CAG9974313.1"/>
    </source>
</evidence>
<evidence type="ECO:0000313" key="2">
    <source>
        <dbReference type="Proteomes" id="UP000754883"/>
    </source>
</evidence>
<keyword evidence="2" id="KW-1185">Reference proteome</keyword>
<dbReference type="Proteomes" id="UP000754883">
    <property type="component" value="Unassembled WGS sequence"/>
</dbReference>
<comment type="caution">
    <text evidence="1">The sequence shown here is derived from an EMBL/GenBank/DDBJ whole genome shotgun (WGS) entry which is preliminary data.</text>
</comment>